<dbReference type="EMBL" id="MQUQ01000004">
    <property type="protein sequence ID" value="OLZ54604.1"/>
    <property type="molecule type" value="Genomic_DNA"/>
</dbReference>
<keyword evidence="2" id="KW-1185">Reference proteome</keyword>
<dbReference type="CDD" id="cd00586">
    <property type="entry name" value="4HBT"/>
    <property type="match status" value="1"/>
</dbReference>
<proteinExistence type="predicted"/>
<dbReference type="Pfam" id="PF13279">
    <property type="entry name" value="4HBT_2"/>
    <property type="match status" value="1"/>
</dbReference>
<reference evidence="1 2" key="1">
    <citation type="submission" date="2016-01" db="EMBL/GenBank/DDBJ databases">
        <title>Amycolatopsis coloradensis genome sequencing and assembly.</title>
        <authorList>
            <person name="Mayilraj S."/>
        </authorList>
    </citation>
    <scope>NUCLEOTIDE SEQUENCE [LARGE SCALE GENOMIC DNA]</scope>
    <source>
        <strain evidence="1 2">DSM 44225</strain>
    </source>
</reference>
<dbReference type="STRING" id="76021.BS329_08790"/>
<protein>
    <submittedName>
        <fullName evidence="1">4-hydroxybenzoyl-CoA thioesterase</fullName>
    </submittedName>
</protein>
<dbReference type="InterPro" id="IPR029069">
    <property type="entry name" value="HotDog_dom_sf"/>
</dbReference>
<dbReference type="Proteomes" id="UP000187486">
    <property type="component" value="Unassembled WGS sequence"/>
</dbReference>
<organism evidence="1 2">
    <name type="scientific">Amycolatopsis coloradensis</name>
    <dbReference type="NCBI Taxonomy" id="76021"/>
    <lineage>
        <taxon>Bacteria</taxon>
        <taxon>Bacillati</taxon>
        <taxon>Actinomycetota</taxon>
        <taxon>Actinomycetes</taxon>
        <taxon>Pseudonocardiales</taxon>
        <taxon>Pseudonocardiaceae</taxon>
        <taxon>Amycolatopsis</taxon>
    </lineage>
</organism>
<dbReference type="AlphaFoldDB" id="A0A1R0KZA5"/>
<accession>A0A1R0KZA5</accession>
<evidence type="ECO:0000313" key="1">
    <source>
        <dbReference type="EMBL" id="OLZ54604.1"/>
    </source>
</evidence>
<comment type="caution">
    <text evidence="1">The sequence shown here is derived from an EMBL/GenBank/DDBJ whole genome shotgun (WGS) entry which is preliminary data.</text>
</comment>
<name>A0A1R0KZA5_9PSEU</name>
<dbReference type="RefSeq" id="WP_076157785.1">
    <property type="nucleotide sequence ID" value="NZ_JBEZVB010000060.1"/>
</dbReference>
<evidence type="ECO:0000313" key="2">
    <source>
        <dbReference type="Proteomes" id="UP000187486"/>
    </source>
</evidence>
<sequence>MPAVYRHDHVVTLDETNLVGNVYFAHYLHWQGHCREFFLAEHAPGVLKSLRTGDFVMVTVSCSMDFYAECFALDEVGVEMTLRATSGNRIEMGFEFRRGATLAARGTQTVACMRRADGGVLPAGIPAELAHALADFS</sequence>
<gene>
    <name evidence="1" type="ORF">BS329_08790</name>
</gene>
<dbReference type="Gene3D" id="3.10.129.10">
    <property type="entry name" value="Hotdog Thioesterase"/>
    <property type="match status" value="1"/>
</dbReference>
<dbReference type="SUPFAM" id="SSF54637">
    <property type="entry name" value="Thioesterase/thiol ester dehydrase-isomerase"/>
    <property type="match status" value="1"/>
</dbReference>
<dbReference type="OrthoDB" id="513711at2"/>